<evidence type="ECO:0000313" key="2">
    <source>
        <dbReference type="Proteomes" id="UP000729402"/>
    </source>
</evidence>
<organism evidence="1 2">
    <name type="scientific">Zizania palustris</name>
    <name type="common">Northern wild rice</name>
    <dbReference type="NCBI Taxonomy" id="103762"/>
    <lineage>
        <taxon>Eukaryota</taxon>
        <taxon>Viridiplantae</taxon>
        <taxon>Streptophyta</taxon>
        <taxon>Embryophyta</taxon>
        <taxon>Tracheophyta</taxon>
        <taxon>Spermatophyta</taxon>
        <taxon>Magnoliopsida</taxon>
        <taxon>Liliopsida</taxon>
        <taxon>Poales</taxon>
        <taxon>Poaceae</taxon>
        <taxon>BOP clade</taxon>
        <taxon>Oryzoideae</taxon>
        <taxon>Oryzeae</taxon>
        <taxon>Zizaniinae</taxon>
        <taxon>Zizania</taxon>
    </lineage>
</organism>
<name>A0A8J5SZT0_ZIZPA</name>
<protein>
    <submittedName>
        <fullName evidence="1">Uncharacterized protein</fullName>
    </submittedName>
</protein>
<reference evidence="1" key="2">
    <citation type="submission" date="2021-02" db="EMBL/GenBank/DDBJ databases">
        <authorList>
            <person name="Kimball J.A."/>
            <person name="Haas M.W."/>
            <person name="Macchietto M."/>
            <person name="Kono T."/>
            <person name="Duquette J."/>
            <person name="Shao M."/>
        </authorList>
    </citation>
    <scope>NUCLEOTIDE SEQUENCE</scope>
    <source>
        <tissue evidence="1">Fresh leaf tissue</tissue>
    </source>
</reference>
<dbReference type="AlphaFoldDB" id="A0A8J5SZT0"/>
<comment type="caution">
    <text evidence="1">The sequence shown here is derived from an EMBL/GenBank/DDBJ whole genome shotgun (WGS) entry which is preliminary data.</text>
</comment>
<keyword evidence="2" id="KW-1185">Reference proteome</keyword>
<proteinExistence type="predicted"/>
<accession>A0A8J5SZT0</accession>
<gene>
    <name evidence="1" type="ORF">GUJ93_ZPchr0004g40367</name>
</gene>
<dbReference type="Proteomes" id="UP000729402">
    <property type="component" value="Unassembled WGS sequence"/>
</dbReference>
<dbReference type="EMBL" id="JAAALK010000285">
    <property type="protein sequence ID" value="KAG8065319.1"/>
    <property type="molecule type" value="Genomic_DNA"/>
</dbReference>
<reference evidence="1" key="1">
    <citation type="journal article" date="2021" name="bioRxiv">
        <title>Whole Genome Assembly and Annotation of Northern Wild Rice, Zizania palustris L., Supports a Whole Genome Duplication in the Zizania Genus.</title>
        <authorList>
            <person name="Haas M."/>
            <person name="Kono T."/>
            <person name="Macchietto M."/>
            <person name="Millas R."/>
            <person name="McGilp L."/>
            <person name="Shao M."/>
            <person name="Duquette J."/>
            <person name="Hirsch C.N."/>
            <person name="Kimball J."/>
        </authorList>
    </citation>
    <scope>NUCLEOTIDE SEQUENCE</scope>
    <source>
        <tissue evidence="1">Fresh leaf tissue</tissue>
    </source>
</reference>
<evidence type="ECO:0000313" key="1">
    <source>
        <dbReference type="EMBL" id="KAG8065319.1"/>
    </source>
</evidence>
<sequence>MVLCNWEAELARWNCSTAIQAAKLRVASLIGRKTGSSAGCFCLEAVEAWARFPMLPCWNLDSQQLVKTCEVSFDESILSLTHSFELSGDDELREFIFDEDDDTPAVDEGGPSA</sequence>